<feature type="domain" description="Phosphoribosyltransferase" evidence="2">
    <location>
        <begin position="178"/>
        <end position="229"/>
    </location>
</feature>
<comment type="similarity">
    <text evidence="1">Belongs to the ComF/GntX family.</text>
</comment>
<evidence type="ECO:0000259" key="2">
    <source>
        <dbReference type="Pfam" id="PF00156"/>
    </source>
</evidence>
<accession>A0A1T1AXU1</accession>
<dbReference type="SUPFAM" id="SSF53271">
    <property type="entry name" value="PRTase-like"/>
    <property type="match status" value="1"/>
</dbReference>
<reference evidence="3 4" key="1">
    <citation type="submission" date="2017-01" db="EMBL/GenBank/DDBJ databases">
        <title>Genome sequencing of Rhodoferax fermentans JCM 7819.</title>
        <authorList>
            <person name="Kim Y.J."/>
            <person name="Farh M.E.-A."/>
            <person name="Yang D.-C."/>
        </authorList>
    </citation>
    <scope>NUCLEOTIDE SEQUENCE [LARGE SCALE GENOMIC DNA]</scope>
    <source>
        <strain evidence="3 4">JCM 7819</strain>
    </source>
</reference>
<name>A0A1T1AXU1_RHOFE</name>
<sequence length="237" mass="25938">MLRKLFSGALPRRLKLPTLPSQCRVCHAWPSQPVCEACVSQFAQPHTRCISCALPLPAGMRHCGACLKHPPPLDSCLTAVAYAYPWSTLVQDFKFHAQPGLVRSFATLLRAAPWVEPALDEADVLLPMPLSTTRLKERGYNQALLLARALEPTKTRADILLRIQDTPAQHTLKRSERLTVLNHAFAVEPLLAHTLRGQRVVLVDDVMTTGASLFTAARVLKAAGASVVTGLVIARTE</sequence>
<dbReference type="PANTHER" id="PTHR47505">
    <property type="entry name" value="DNA UTILIZATION PROTEIN YHGH"/>
    <property type="match status" value="1"/>
</dbReference>
<dbReference type="PANTHER" id="PTHR47505:SF1">
    <property type="entry name" value="DNA UTILIZATION PROTEIN YHGH"/>
    <property type="match status" value="1"/>
</dbReference>
<dbReference type="OrthoDB" id="9793412at2"/>
<gene>
    <name evidence="3" type="ORF">RF819_06085</name>
</gene>
<evidence type="ECO:0000313" key="4">
    <source>
        <dbReference type="Proteomes" id="UP000190750"/>
    </source>
</evidence>
<evidence type="ECO:0000256" key="1">
    <source>
        <dbReference type="ARBA" id="ARBA00008007"/>
    </source>
</evidence>
<dbReference type="RefSeq" id="WP_078366798.1">
    <property type="nucleotide sequence ID" value="NZ_MTJN01000002.1"/>
</dbReference>
<dbReference type="Proteomes" id="UP000190750">
    <property type="component" value="Unassembled WGS sequence"/>
</dbReference>
<dbReference type="InterPro" id="IPR051910">
    <property type="entry name" value="ComF/GntX_DNA_util-trans"/>
</dbReference>
<dbReference type="EMBL" id="MTJN01000002">
    <property type="protein sequence ID" value="OOV08932.1"/>
    <property type="molecule type" value="Genomic_DNA"/>
</dbReference>
<dbReference type="AlphaFoldDB" id="A0A1T1AXU1"/>
<evidence type="ECO:0000313" key="3">
    <source>
        <dbReference type="EMBL" id="OOV08932.1"/>
    </source>
</evidence>
<keyword evidence="3" id="KW-0808">Transferase</keyword>
<dbReference type="STRING" id="28066.RF819_06085"/>
<dbReference type="InterPro" id="IPR000836">
    <property type="entry name" value="PRTase_dom"/>
</dbReference>
<keyword evidence="3" id="KW-0328">Glycosyltransferase</keyword>
<dbReference type="CDD" id="cd06223">
    <property type="entry name" value="PRTases_typeI"/>
    <property type="match status" value="1"/>
</dbReference>
<dbReference type="GO" id="GO:0016757">
    <property type="term" value="F:glycosyltransferase activity"/>
    <property type="evidence" value="ECO:0007669"/>
    <property type="project" value="UniProtKB-KW"/>
</dbReference>
<proteinExistence type="inferred from homology"/>
<keyword evidence="4" id="KW-1185">Reference proteome</keyword>
<dbReference type="Pfam" id="PF00156">
    <property type="entry name" value="Pribosyltran"/>
    <property type="match status" value="1"/>
</dbReference>
<comment type="caution">
    <text evidence="3">The sequence shown here is derived from an EMBL/GenBank/DDBJ whole genome shotgun (WGS) entry which is preliminary data.</text>
</comment>
<dbReference type="InterPro" id="IPR029057">
    <property type="entry name" value="PRTase-like"/>
</dbReference>
<organism evidence="3 4">
    <name type="scientific">Rhodoferax fermentans</name>
    <dbReference type="NCBI Taxonomy" id="28066"/>
    <lineage>
        <taxon>Bacteria</taxon>
        <taxon>Pseudomonadati</taxon>
        <taxon>Pseudomonadota</taxon>
        <taxon>Betaproteobacteria</taxon>
        <taxon>Burkholderiales</taxon>
        <taxon>Comamonadaceae</taxon>
        <taxon>Rhodoferax</taxon>
    </lineage>
</organism>
<protein>
    <submittedName>
        <fullName evidence="3">Phosphoribosyltransferase</fullName>
    </submittedName>
</protein>
<dbReference type="Gene3D" id="3.40.50.2020">
    <property type="match status" value="1"/>
</dbReference>